<name>A0A401TI62_CHIPU</name>
<organism evidence="2 3">
    <name type="scientific">Chiloscyllium punctatum</name>
    <name type="common">Brownbanded bambooshark</name>
    <name type="synonym">Hemiscyllium punctatum</name>
    <dbReference type="NCBI Taxonomy" id="137246"/>
    <lineage>
        <taxon>Eukaryota</taxon>
        <taxon>Metazoa</taxon>
        <taxon>Chordata</taxon>
        <taxon>Craniata</taxon>
        <taxon>Vertebrata</taxon>
        <taxon>Chondrichthyes</taxon>
        <taxon>Elasmobranchii</taxon>
        <taxon>Galeomorphii</taxon>
        <taxon>Galeoidea</taxon>
        <taxon>Orectolobiformes</taxon>
        <taxon>Hemiscylliidae</taxon>
        <taxon>Chiloscyllium</taxon>
    </lineage>
</organism>
<evidence type="ECO:0000313" key="2">
    <source>
        <dbReference type="EMBL" id="GCC42296.1"/>
    </source>
</evidence>
<evidence type="ECO:0000256" key="1">
    <source>
        <dbReference type="SAM" id="MobiDB-lite"/>
    </source>
</evidence>
<feature type="non-terminal residue" evidence="2">
    <location>
        <position position="1"/>
    </location>
</feature>
<dbReference type="Proteomes" id="UP000287033">
    <property type="component" value="Unassembled WGS sequence"/>
</dbReference>
<accession>A0A401TI62</accession>
<proteinExistence type="predicted"/>
<dbReference type="EMBL" id="BEZZ01074519">
    <property type="protein sequence ID" value="GCC42296.1"/>
    <property type="molecule type" value="Genomic_DNA"/>
</dbReference>
<comment type="caution">
    <text evidence="2">The sequence shown here is derived from an EMBL/GenBank/DDBJ whole genome shotgun (WGS) entry which is preliminary data.</text>
</comment>
<sequence length="101" mass="10819">TANGSPEFRSAEERPGEGEDEAETPNPFNELTDWELEEYQREVKRKQLGLDGHGPDDENTSAEISPLRSPLPSPVGSPASPGTPGAALAPRGGQVVEYLSF</sequence>
<dbReference type="AlphaFoldDB" id="A0A401TI62"/>
<dbReference type="STRING" id="137246.A0A401TI62"/>
<gene>
    <name evidence="2" type="ORF">chiPu_0026207</name>
</gene>
<protein>
    <submittedName>
        <fullName evidence="2">Uncharacterized protein</fullName>
    </submittedName>
</protein>
<keyword evidence="3" id="KW-1185">Reference proteome</keyword>
<evidence type="ECO:0000313" key="3">
    <source>
        <dbReference type="Proteomes" id="UP000287033"/>
    </source>
</evidence>
<feature type="region of interest" description="Disordered" evidence="1">
    <location>
        <begin position="1"/>
        <end position="101"/>
    </location>
</feature>
<reference evidence="2 3" key="1">
    <citation type="journal article" date="2018" name="Nat. Ecol. Evol.">
        <title>Shark genomes provide insights into elasmobranch evolution and the origin of vertebrates.</title>
        <authorList>
            <person name="Hara Y"/>
            <person name="Yamaguchi K"/>
            <person name="Onimaru K"/>
            <person name="Kadota M"/>
            <person name="Koyanagi M"/>
            <person name="Keeley SD"/>
            <person name="Tatsumi K"/>
            <person name="Tanaka K"/>
            <person name="Motone F"/>
            <person name="Kageyama Y"/>
            <person name="Nozu R"/>
            <person name="Adachi N"/>
            <person name="Nishimura O"/>
            <person name="Nakagawa R"/>
            <person name="Tanegashima C"/>
            <person name="Kiyatake I"/>
            <person name="Matsumoto R"/>
            <person name="Murakumo K"/>
            <person name="Nishida K"/>
            <person name="Terakita A"/>
            <person name="Kuratani S"/>
            <person name="Sato K"/>
            <person name="Hyodo S Kuraku.S."/>
        </authorList>
    </citation>
    <scope>NUCLEOTIDE SEQUENCE [LARGE SCALE GENOMIC DNA]</scope>
</reference>